<feature type="domain" description="Filamentous haemagglutinin FhaB/tRNA nuclease CdiA-like TPS" evidence="2">
    <location>
        <begin position="36"/>
        <end position="152"/>
    </location>
</feature>
<dbReference type="NCBIfam" id="TIGR01901">
    <property type="entry name" value="adhes_NPXG"/>
    <property type="match status" value="1"/>
</dbReference>
<gene>
    <name evidence="3" type="ORF">OMM_02435</name>
</gene>
<comment type="caution">
    <text evidence="3">The sequence shown here is derived from an EMBL/GenBank/DDBJ whole genome shotgun (WGS) entry which is preliminary data.</text>
</comment>
<evidence type="ECO:0000259" key="2">
    <source>
        <dbReference type="SMART" id="SM00912"/>
    </source>
</evidence>
<proteinExistence type="predicted"/>
<evidence type="ECO:0000313" key="4">
    <source>
        <dbReference type="Proteomes" id="UP000189670"/>
    </source>
</evidence>
<name>A0A1V1P9P7_9BACT</name>
<dbReference type="SMART" id="SM00912">
    <property type="entry name" value="Haemagg_act"/>
    <property type="match status" value="1"/>
</dbReference>
<evidence type="ECO:0000256" key="1">
    <source>
        <dbReference type="SAM" id="SignalP"/>
    </source>
</evidence>
<reference evidence="4" key="1">
    <citation type="submission" date="2012-11" db="EMBL/GenBank/DDBJ databases">
        <authorList>
            <person name="Lucero-Rivera Y.E."/>
            <person name="Tovar-Ramirez D."/>
        </authorList>
    </citation>
    <scope>NUCLEOTIDE SEQUENCE [LARGE SCALE GENOMIC DNA]</scope>
    <source>
        <strain evidence="4">Araruama</strain>
    </source>
</reference>
<dbReference type="EMBL" id="ATBP01000259">
    <property type="protein sequence ID" value="ETR71518.1"/>
    <property type="molecule type" value="Genomic_DNA"/>
</dbReference>
<accession>A0A1V1P9P7</accession>
<dbReference type="Gene3D" id="2.160.20.10">
    <property type="entry name" value="Single-stranded right-handed beta-helix, Pectin lyase-like"/>
    <property type="match status" value="1"/>
</dbReference>
<keyword evidence="1" id="KW-0732">Signal</keyword>
<dbReference type="InterPro" id="IPR008638">
    <property type="entry name" value="FhaB/CdiA-like_TPS"/>
</dbReference>
<dbReference type="InterPro" id="IPR012334">
    <property type="entry name" value="Pectin_lyas_fold"/>
</dbReference>
<dbReference type="Pfam" id="PF05860">
    <property type="entry name" value="TPS"/>
    <property type="match status" value="1"/>
</dbReference>
<sequence length="266" mass="28947">MMKIIKCVSIFLIIFHLSPIYADQPHPSGIIIHGKGDDGSFKTSETISLEGPDYQITAEHGKQCGTNLFHSFEQFNIHKNESATFSGPNSIENIISRVTGGSPSWINGTIRSTISNANLYLLNPSGVVFGPEASLDIGGSFHVSTADYIKFLDNHHFSADLSQDSILTTSAPSSFGFLEHEKYSSITLEGHGDEIINTTSTGLRTNNGKTISFIAGDIEITKGSYVYGTTIDDFYFSNTGKQLTGSLISPEGRTCIMKQAKWGKFD</sequence>
<dbReference type="InterPro" id="IPR011050">
    <property type="entry name" value="Pectin_lyase_fold/virulence"/>
</dbReference>
<dbReference type="SUPFAM" id="SSF51126">
    <property type="entry name" value="Pectin lyase-like"/>
    <property type="match status" value="1"/>
</dbReference>
<feature type="chain" id="PRO_5012437368" description="Filamentous haemagglutinin FhaB/tRNA nuclease CdiA-like TPS domain-containing protein" evidence="1">
    <location>
        <begin position="23"/>
        <end position="266"/>
    </location>
</feature>
<feature type="signal peptide" evidence="1">
    <location>
        <begin position="1"/>
        <end position="22"/>
    </location>
</feature>
<dbReference type="Proteomes" id="UP000189670">
    <property type="component" value="Unassembled WGS sequence"/>
</dbReference>
<protein>
    <recommendedName>
        <fullName evidence="2">Filamentous haemagglutinin FhaB/tRNA nuclease CdiA-like TPS domain-containing protein</fullName>
    </recommendedName>
</protein>
<organism evidence="3 4">
    <name type="scientific">Candidatus Magnetoglobus multicellularis str. Araruama</name>
    <dbReference type="NCBI Taxonomy" id="890399"/>
    <lineage>
        <taxon>Bacteria</taxon>
        <taxon>Pseudomonadati</taxon>
        <taxon>Thermodesulfobacteriota</taxon>
        <taxon>Desulfobacteria</taxon>
        <taxon>Desulfobacterales</taxon>
        <taxon>Desulfobacteraceae</taxon>
        <taxon>Candidatus Magnetoglobus</taxon>
    </lineage>
</organism>
<evidence type="ECO:0000313" key="3">
    <source>
        <dbReference type="EMBL" id="ETR71518.1"/>
    </source>
</evidence>
<dbReference type="AlphaFoldDB" id="A0A1V1P9P7"/>